<keyword evidence="4" id="KW-1003">Cell membrane</keyword>
<evidence type="ECO:0000256" key="9">
    <source>
        <dbReference type="ARBA" id="ARBA00023136"/>
    </source>
</evidence>
<evidence type="ECO:0000256" key="3">
    <source>
        <dbReference type="ARBA" id="ARBA00022448"/>
    </source>
</evidence>
<dbReference type="Proteomes" id="UP000523601">
    <property type="component" value="Unassembled WGS sequence"/>
</dbReference>
<keyword evidence="9" id="KW-0472">Membrane</keyword>
<evidence type="ECO:0000256" key="5">
    <source>
        <dbReference type="ARBA" id="ARBA00022519"/>
    </source>
</evidence>
<comment type="similarity">
    <text evidence="2">Belongs to the TonB family.</text>
</comment>
<evidence type="ECO:0000313" key="13">
    <source>
        <dbReference type="Proteomes" id="UP000523601"/>
    </source>
</evidence>
<name>A0ABX2PF76_9RHOB</name>
<feature type="region of interest" description="Disordered" evidence="10">
    <location>
        <begin position="108"/>
        <end position="169"/>
    </location>
</feature>
<evidence type="ECO:0000313" key="12">
    <source>
        <dbReference type="EMBL" id="NVO28038.1"/>
    </source>
</evidence>
<evidence type="ECO:0000256" key="8">
    <source>
        <dbReference type="ARBA" id="ARBA00022989"/>
    </source>
</evidence>
<dbReference type="PANTHER" id="PTHR33446">
    <property type="entry name" value="PROTEIN TONB-RELATED"/>
    <property type="match status" value="1"/>
</dbReference>
<comment type="caution">
    <text evidence="12">The sequence shown here is derived from an EMBL/GenBank/DDBJ whole genome shotgun (WGS) entry which is preliminary data.</text>
</comment>
<dbReference type="PROSITE" id="PS52015">
    <property type="entry name" value="TONB_CTD"/>
    <property type="match status" value="1"/>
</dbReference>
<evidence type="ECO:0000259" key="11">
    <source>
        <dbReference type="PROSITE" id="PS52015"/>
    </source>
</evidence>
<dbReference type="RefSeq" id="WP_176854570.1">
    <property type="nucleotide sequence ID" value="NZ_JABCJD010000005.1"/>
</dbReference>
<comment type="subcellular location">
    <subcellularLocation>
        <location evidence="1">Cell inner membrane</location>
        <topology evidence="1">Single-pass membrane protein</topology>
        <orientation evidence="1">Periplasmic side</orientation>
    </subcellularLocation>
</comment>
<dbReference type="SUPFAM" id="SSF74653">
    <property type="entry name" value="TolA/TonB C-terminal domain"/>
    <property type="match status" value="1"/>
</dbReference>
<dbReference type="Gene3D" id="3.30.1150.10">
    <property type="match status" value="1"/>
</dbReference>
<sequence>MRSAIEFGGFLVLATVLHGSVALIGAPEGGVQSAGAGGADLMSLTASSESVAAMVAAWEAPPTAPAAPPVIQAPTPMMTAPEMPIPKAPDMPVIGLALPQAEVAPTAPELPTVDHSTPNPAPKMTSLRPPVRPTPPVRTKPAKVAPKASAASSASNGAKASGAGDGTAAGTQGAAQVATLSPARERSLIAEWGASIRARIARNVPRGAGKGTATLRVVVGSDGALHGVTLAQSSGDAQIDRLALLAVERAGPFPAAPKGLKAGAQSFRLPIQSR</sequence>
<gene>
    <name evidence="12" type="ORF">HJ526_11445</name>
</gene>
<keyword evidence="6" id="KW-0812">Transmembrane</keyword>
<keyword evidence="5" id="KW-0997">Cell inner membrane</keyword>
<feature type="compositionally biased region" description="Low complexity" evidence="10">
    <location>
        <begin position="139"/>
        <end position="169"/>
    </location>
</feature>
<dbReference type="InterPro" id="IPR006260">
    <property type="entry name" value="TonB/TolA_C"/>
</dbReference>
<dbReference type="EMBL" id="JABCJD010000005">
    <property type="protein sequence ID" value="NVO28038.1"/>
    <property type="molecule type" value="Genomic_DNA"/>
</dbReference>
<protein>
    <submittedName>
        <fullName evidence="12">TonB family protein</fullName>
    </submittedName>
</protein>
<evidence type="ECO:0000256" key="6">
    <source>
        <dbReference type="ARBA" id="ARBA00022692"/>
    </source>
</evidence>
<reference evidence="12 13" key="1">
    <citation type="submission" date="2020-04" db="EMBL/GenBank/DDBJ databases">
        <title>Donghicola sp., a member of the Rhodobacteraceae family isolated from mangrove forest in Thailand.</title>
        <authorList>
            <person name="Charoenyingcharoen P."/>
            <person name="Yukphan P."/>
        </authorList>
    </citation>
    <scope>NUCLEOTIDE SEQUENCE [LARGE SCALE GENOMIC DNA]</scope>
    <source>
        <strain evidence="12 13">C2-DW-16</strain>
    </source>
</reference>
<dbReference type="PANTHER" id="PTHR33446:SF2">
    <property type="entry name" value="PROTEIN TONB"/>
    <property type="match status" value="1"/>
</dbReference>
<keyword evidence="3" id="KW-0813">Transport</keyword>
<evidence type="ECO:0000256" key="10">
    <source>
        <dbReference type="SAM" id="MobiDB-lite"/>
    </source>
</evidence>
<accession>A0ABX2PF76</accession>
<dbReference type="Pfam" id="PF13103">
    <property type="entry name" value="TonB_2"/>
    <property type="match status" value="1"/>
</dbReference>
<organism evidence="12 13">
    <name type="scientific">Donghicola mangrovi</name>
    <dbReference type="NCBI Taxonomy" id="2729614"/>
    <lineage>
        <taxon>Bacteria</taxon>
        <taxon>Pseudomonadati</taxon>
        <taxon>Pseudomonadota</taxon>
        <taxon>Alphaproteobacteria</taxon>
        <taxon>Rhodobacterales</taxon>
        <taxon>Roseobacteraceae</taxon>
        <taxon>Donghicola</taxon>
    </lineage>
</organism>
<evidence type="ECO:0000256" key="2">
    <source>
        <dbReference type="ARBA" id="ARBA00006555"/>
    </source>
</evidence>
<keyword evidence="8" id="KW-1133">Transmembrane helix</keyword>
<evidence type="ECO:0000256" key="4">
    <source>
        <dbReference type="ARBA" id="ARBA00022475"/>
    </source>
</evidence>
<feature type="domain" description="TonB C-terminal" evidence="11">
    <location>
        <begin position="185"/>
        <end position="274"/>
    </location>
</feature>
<dbReference type="NCBIfam" id="TIGR01352">
    <property type="entry name" value="tonB_Cterm"/>
    <property type="match status" value="1"/>
</dbReference>
<dbReference type="InterPro" id="IPR051045">
    <property type="entry name" value="TonB-dependent_transducer"/>
</dbReference>
<keyword evidence="7" id="KW-0653">Protein transport</keyword>
<evidence type="ECO:0000256" key="7">
    <source>
        <dbReference type="ARBA" id="ARBA00022927"/>
    </source>
</evidence>
<evidence type="ECO:0000256" key="1">
    <source>
        <dbReference type="ARBA" id="ARBA00004383"/>
    </source>
</evidence>
<keyword evidence="13" id="KW-1185">Reference proteome</keyword>
<dbReference type="InterPro" id="IPR037682">
    <property type="entry name" value="TonB_C"/>
</dbReference>
<proteinExistence type="inferred from homology"/>